<evidence type="ECO:0000256" key="19">
    <source>
        <dbReference type="ARBA" id="ARBA00036481"/>
    </source>
</evidence>
<keyword evidence="11" id="KW-0443">Lipid metabolism</keyword>
<dbReference type="AlphaFoldDB" id="A0A2D0SE22"/>
<keyword evidence="6 24" id="KW-0808">Transferase</keyword>
<reference evidence="28" key="2">
    <citation type="submission" date="2025-08" db="UniProtKB">
        <authorList>
            <consortium name="RefSeq"/>
        </authorList>
    </citation>
    <scope>IDENTIFICATION</scope>
    <source>
        <tissue evidence="28">Blood</tissue>
    </source>
</reference>
<comment type="subcellular location">
    <subcellularLocation>
        <location evidence="24">Golgi apparatus</location>
        <location evidence="24">Golgi stack membrane</location>
        <topology evidence="24">Single-pass type II membrane protein</topology>
    </subcellularLocation>
    <subcellularLocation>
        <location evidence="21">Golgi apparatus</location>
        <location evidence="21">trans-Golgi network membrane</location>
        <topology evidence="21">Single-pass type II membrane protein</topology>
    </subcellularLocation>
</comment>
<comment type="catalytic activity">
    <reaction evidence="16">
        <text>alpha-D-galactosyl-(1-&gt;3)-beta-D-galactosyl-(1-&gt;4)-N-acetyl-beta-D-glucosaminyl-(1-&gt;3)-beta-D-galactosyl-(1-&gt;4)-beta-D-glucosyl-(1&lt;-&gt;1')-ceramide + GDP-beta-L-fucose = a neolactoside IV(3)-alpha-Gal,III(3)-alpha-Fuc-nLc4Cer + GDP + H(+)</text>
        <dbReference type="Rhea" id="RHEA:48380"/>
        <dbReference type="ChEBI" id="CHEBI:15378"/>
        <dbReference type="ChEBI" id="CHEBI:57273"/>
        <dbReference type="ChEBI" id="CHEBI:58189"/>
        <dbReference type="ChEBI" id="CHEBI:90380"/>
        <dbReference type="ChEBI" id="CHEBI:90381"/>
    </reaction>
    <physiologicalReaction direction="left-to-right" evidence="16">
        <dbReference type="Rhea" id="RHEA:48381"/>
    </physiologicalReaction>
</comment>
<dbReference type="UniPathway" id="UPA00378"/>
<evidence type="ECO:0000259" key="26">
    <source>
        <dbReference type="Pfam" id="PF17039"/>
    </source>
</evidence>
<comment type="pathway">
    <text evidence="1">Protein modification; protein glycosylation.</text>
</comment>
<evidence type="ECO:0000256" key="8">
    <source>
        <dbReference type="ARBA" id="ARBA00022968"/>
    </source>
</evidence>
<dbReference type="KEGG" id="ipu:108274821"/>
<keyword evidence="27" id="KW-1185">Reference proteome</keyword>
<dbReference type="PANTHER" id="PTHR11929">
    <property type="entry name" value="ALPHA- 1,3 -FUCOSYLTRANSFERASE"/>
    <property type="match status" value="1"/>
</dbReference>
<comment type="catalytic activity">
    <reaction evidence="19">
        <text>an N-acetyl-alpha-neuraminyl-(2-&gt;3)-beta-D-galactosyl-(1-&gt;4)-N-acetyl-beta-D-glucosaminyl derivative + GDP-beta-L-fucose = an alpha-Neu5Ac-(2-&gt;3)-beta-D-Gal-(1-&gt;4)-[alpha-L-Fuc-(1-&gt;3)]-beta-D-GlcNAc derivative + GDP + H(+)</text>
        <dbReference type="Rhea" id="RHEA:56076"/>
        <dbReference type="ChEBI" id="CHEBI:15378"/>
        <dbReference type="ChEBI" id="CHEBI:57273"/>
        <dbReference type="ChEBI" id="CHEBI:58189"/>
        <dbReference type="ChEBI" id="CHEBI:136545"/>
        <dbReference type="ChEBI" id="CHEBI:139509"/>
    </reaction>
    <physiologicalReaction direction="left-to-right" evidence="19">
        <dbReference type="Rhea" id="RHEA:56077"/>
    </physiologicalReaction>
</comment>
<keyword evidence="12 24" id="KW-0472">Membrane</keyword>
<evidence type="ECO:0000313" key="28">
    <source>
        <dbReference type="RefSeq" id="XP_017340715.1"/>
    </source>
</evidence>
<name>A0A2D0SE22_ICTPU</name>
<evidence type="ECO:0000256" key="21">
    <source>
        <dbReference type="ARBA" id="ARBA00037848"/>
    </source>
</evidence>
<protein>
    <recommendedName>
        <fullName evidence="24">Fucosyltransferase</fullName>
        <ecNumber evidence="24">2.4.1.-</ecNumber>
    </recommendedName>
</protein>
<keyword evidence="14" id="KW-0325">Glycoprotein</keyword>
<dbReference type="SUPFAM" id="SSF53756">
    <property type="entry name" value="UDP-Glycosyltransferase/glycogen phosphorylase"/>
    <property type="match status" value="1"/>
</dbReference>
<dbReference type="Proteomes" id="UP000221080">
    <property type="component" value="Chromosome 14"/>
</dbReference>
<dbReference type="InterPro" id="IPR031481">
    <property type="entry name" value="Glyco_tran_10_N"/>
</dbReference>
<feature type="domain" description="Fucosyltransferase C-terminal" evidence="25">
    <location>
        <begin position="216"/>
        <end position="389"/>
    </location>
</feature>
<keyword evidence="9 24" id="KW-1133">Transmembrane helix</keyword>
<evidence type="ECO:0000256" key="20">
    <source>
        <dbReference type="ARBA" id="ARBA00036757"/>
    </source>
</evidence>
<dbReference type="FunFam" id="3.40.50.11660:FF:000001">
    <property type="entry name" value="alpha-(1,3)-fucosyltransferase 9"/>
    <property type="match status" value="1"/>
</dbReference>
<evidence type="ECO:0000256" key="23">
    <source>
        <dbReference type="ARBA" id="ARBA00043838"/>
    </source>
</evidence>
<dbReference type="OrthoDB" id="427096at2759"/>
<dbReference type="GO" id="GO:0032580">
    <property type="term" value="C:Golgi cisterna membrane"/>
    <property type="evidence" value="ECO:0007669"/>
    <property type="project" value="UniProtKB-SubCell"/>
</dbReference>
<dbReference type="Pfam" id="PF00852">
    <property type="entry name" value="Glyco_transf_10"/>
    <property type="match status" value="1"/>
</dbReference>
<comment type="catalytic activity">
    <reaction evidence="22">
        <text>beta-D-Gal-(1-&gt;4)-beta-D-GlcNAc-(1-&gt;3)-beta-D-Gal-(1-&gt;4)-D-Glc + GDP-beta-L-fucose = beta-D-Gal-(1-&gt;4)-[alpha-L-Fuc-(1-&gt;3)]-beta-D-GlcNAc-(1-&gt;3)-beta-D-Gal-(1-&gt;4)-D-Glc + GDP + H(+)</text>
        <dbReference type="Rhea" id="RHEA:77187"/>
        <dbReference type="ChEBI" id="CHEBI:15378"/>
        <dbReference type="ChEBI" id="CHEBI:57273"/>
        <dbReference type="ChEBI" id="CHEBI:58189"/>
        <dbReference type="ChEBI" id="CHEBI:60239"/>
        <dbReference type="ChEBI" id="CHEBI:61352"/>
    </reaction>
    <physiologicalReaction direction="left-to-right" evidence="22">
        <dbReference type="Rhea" id="RHEA:77188"/>
    </physiologicalReaction>
</comment>
<dbReference type="Gene3D" id="3.40.50.11660">
    <property type="entry name" value="Glycosyl transferase family 10, C-terminal domain"/>
    <property type="match status" value="1"/>
</dbReference>
<keyword evidence="10 24" id="KW-0333">Golgi apparatus</keyword>
<sequence length="392" mass="46308">METKLSSGRSQHLLLILFLLFCFGGVFYTYYKPMKNLLSCPNVPASKHEVCTDQCLIAFIENFTQSTNTTGNLNYTLLKQNQALLENNEENQNLDTIMLIWSWPFGFKFDVKGCSPQFGIKGCQITDDRSQYHKAHGVMFHHRDIGGDLPNLQKKPRPPHQKWVWMNWESPDNSARRNEADHLFNLTANYRKDSDVWVPYGRILEASEQDKPFEIPPKDKLVCWIVSNWNPNLKRVKYFNELSKHIKVEAYGRHFNRYVNNEDYNKILSSCKFYLSFENSIHKDYITEKLFNPLKFGTVPVVLGPPRENYEEFIPAESFIHVDDFKSPQELTEHLTLLDKDQKMYERYFTWRQYFTAVGGVFGLEHACRSCDYIRNYKGYRVFKNLNKWYWG</sequence>
<evidence type="ECO:0000256" key="5">
    <source>
        <dbReference type="ARBA" id="ARBA00022676"/>
    </source>
</evidence>
<keyword evidence="13" id="KW-1015">Disulfide bond</keyword>
<comment type="similarity">
    <text evidence="3 24">Belongs to the glycosyltransferase 10 family.</text>
</comment>
<evidence type="ECO:0000256" key="22">
    <source>
        <dbReference type="ARBA" id="ARBA00043828"/>
    </source>
</evidence>
<evidence type="ECO:0000256" key="10">
    <source>
        <dbReference type="ARBA" id="ARBA00023034"/>
    </source>
</evidence>
<dbReference type="PANTHER" id="PTHR11929:SF10">
    <property type="entry name" value="4-GALACTOSYL-N-ACETYLGLUCOSAMINIDE 3-ALPHA-L-FUCOSYLTRANSFERASE 9"/>
    <property type="match status" value="1"/>
</dbReference>
<evidence type="ECO:0000256" key="17">
    <source>
        <dbReference type="ARBA" id="ARBA00036234"/>
    </source>
</evidence>
<dbReference type="RefSeq" id="XP_017340715.1">
    <property type="nucleotide sequence ID" value="XM_017485226.3"/>
</dbReference>
<keyword evidence="5 24" id="KW-0328">Glycosyltransferase</keyword>
<evidence type="ECO:0000256" key="6">
    <source>
        <dbReference type="ARBA" id="ARBA00022679"/>
    </source>
</evidence>
<evidence type="ECO:0000256" key="2">
    <source>
        <dbReference type="ARBA" id="ARBA00004934"/>
    </source>
</evidence>
<evidence type="ECO:0000256" key="24">
    <source>
        <dbReference type="RuleBase" id="RU003832"/>
    </source>
</evidence>
<evidence type="ECO:0000313" key="27">
    <source>
        <dbReference type="Proteomes" id="UP000221080"/>
    </source>
</evidence>
<evidence type="ECO:0000256" key="12">
    <source>
        <dbReference type="ARBA" id="ARBA00023136"/>
    </source>
</evidence>
<comment type="subunit">
    <text evidence="4">Homodimer.</text>
</comment>
<keyword evidence="7 24" id="KW-0812">Transmembrane</keyword>
<dbReference type="InterPro" id="IPR038577">
    <property type="entry name" value="GT10-like_C_sf"/>
</dbReference>
<evidence type="ECO:0000256" key="9">
    <source>
        <dbReference type="ARBA" id="ARBA00022989"/>
    </source>
</evidence>
<dbReference type="EC" id="2.4.1.-" evidence="24"/>
<evidence type="ECO:0000256" key="14">
    <source>
        <dbReference type="ARBA" id="ARBA00023180"/>
    </source>
</evidence>
<feature type="domain" description="Fucosyltransferase N-terminal" evidence="26">
    <location>
        <begin position="96"/>
        <end position="201"/>
    </location>
</feature>
<keyword evidence="8" id="KW-0735">Signal-anchor</keyword>
<evidence type="ECO:0000256" key="13">
    <source>
        <dbReference type="ARBA" id="ARBA00023157"/>
    </source>
</evidence>
<accession>A0A2D0SE22</accession>
<evidence type="ECO:0000256" key="4">
    <source>
        <dbReference type="ARBA" id="ARBA00011738"/>
    </source>
</evidence>
<comment type="catalytic activity">
    <reaction evidence="20">
        <text>a neolactoside nLc4Cer + GDP-beta-L-fucose = a neolactoside III(3)-alpha-Fuc-nLc4Cer + GDP + H(+)</text>
        <dbReference type="Rhea" id="RHEA:48376"/>
        <dbReference type="ChEBI" id="CHEBI:15378"/>
        <dbReference type="ChEBI" id="CHEBI:57273"/>
        <dbReference type="ChEBI" id="CHEBI:58189"/>
        <dbReference type="ChEBI" id="CHEBI:90376"/>
        <dbReference type="ChEBI" id="CHEBI:90379"/>
    </reaction>
    <physiologicalReaction direction="left-to-right" evidence="20">
        <dbReference type="Rhea" id="RHEA:48377"/>
    </physiologicalReaction>
</comment>
<evidence type="ECO:0000256" key="11">
    <source>
        <dbReference type="ARBA" id="ARBA00023098"/>
    </source>
</evidence>
<evidence type="ECO:0000256" key="15">
    <source>
        <dbReference type="ARBA" id="ARBA00029329"/>
    </source>
</evidence>
<reference evidence="27" key="1">
    <citation type="journal article" date="2016" name="Nat. Commun.">
        <title>The channel catfish genome sequence provides insights into the evolution of scale formation in teleosts.</title>
        <authorList>
            <person name="Liu Z."/>
            <person name="Liu S."/>
            <person name="Yao J."/>
            <person name="Bao L."/>
            <person name="Zhang J."/>
            <person name="Li Y."/>
            <person name="Jiang C."/>
            <person name="Sun L."/>
            <person name="Wang R."/>
            <person name="Zhang Y."/>
            <person name="Zhou T."/>
            <person name="Zeng Q."/>
            <person name="Fu Q."/>
            <person name="Gao S."/>
            <person name="Li N."/>
            <person name="Koren S."/>
            <person name="Jiang Y."/>
            <person name="Zimin A."/>
            <person name="Xu P."/>
            <person name="Phillippy A.M."/>
            <person name="Geng X."/>
            <person name="Song L."/>
            <person name="Sun F."/>
            <person name="Li C."/>
            <person name="Wang X."/>
            <person name="Chen A."/>
            <person name="Jin Y."/>
            <person name="Yuan Z."/>
            <person name="Yang Y."/>
            <person name="Tan S."/>
            <person name="Peatman E."/>
            <person name="Lu J."/>
            <person name="Qin Z."/>
            <person name="Dunham R."/>
            <person name="Li Z."/>
            <person name="Sonstegard T."/>
            <person name="Feng J."/>
            <person name="Danzmann R.G."/>
            <person name="Schroeder S."/>
            <person name="Scheffler B."/>
            <person name="Duke M.V."/>
            <person name="Ballard L."/>
            <person name="Kucuktas H."/>
            <person name="Kaltenboeck L."/>
            <person name="Liu H."/>
            <person name="Armbruster J."/>
            <person name="Xie Y."/>
            <person name="Kirby M.L."/>
            <person name="Tian Y."/>
            <person name="Flanagan M.E."/>
            <person name="Mu W."/>
            <person name="Waldbieser G.C."/>
        </authorList>
    </citation>
    <scope>NUCLEOTIDE SEQUENCE [LARGE SCALE GENOMIC DNA]</scope>
    <source>
        <strain evidence="27">SDA103</strain>
    </source>
</reference>
<comment type="pathway">
    <text evidence="2">Glycolipid biosynthesis.</text>
</comment>
<evidence type="ECO:0000259" key="25">
    <source>
        <dbReference type="Pfam" id="PF00852"/>
    </source>
</evidence>
<proteinExistence type="inferred from homology"/>
<dbReference type="InterPro" id="IPR055270">
    <property type="entry name" value="Glyco_tran_10_C"/>
</dbReference>
<dbReference type="GO" id="GO:0017083">
    <property type="term" value="F:4-galactosyl-N-acetylglucosaminide 3-alpha-L-fucosyltransferase activity"/>
    <property type="evidence" value="ECO:0007669"/>
    <property type="project" value="UniProtKB-EC"/>
</dbReference>
<comment type="catalytic activity">
    <reaction evidence="23">
        <text>an alpha-L-Fuc-(1-&gt;2)-beta-D-Gal-(1-&gt;4)-beta-D-GlcNAc derivative + GDP-beta-L-fucose = an alpha-L-Fuc-(1-&gt;2)-beta-D-Gal-(1-&gt;4)-[alpha-L-Fuc-(1-&gt;3)]-beta-D-GlcNAc derivative + GDP + H(+)</text>
        <dbReference type="Rhea" id="RHEA:77191"/>
        <dbReference type="ChEBI" id="CHEBI:15378"/>
        <dbReference type="ChEBI" id="CHEBI:57273"/>
        <dbReference type="ChEBI" id="CHEBI:58189"/>
        <dbReference type="ChEBI" id="CHEBI:133510"/>
        <dbReference type="ChEBI" id="CHEBI:195560"/>
    </reaction>
    <physiologicalReaction direction="left-to-right" evidence="23">
        <dbReference type="Rhea" id="RHEA:77192"/>
    </physiologicalReaction>
</comment>
<comment type="catalytic activity">
    <reaction evidence="15">
        <text>a beta-D-galactosyl-(1-&gt;4)-N-acetyl-beta-D-glucosaminyl derivative + GDP-beta-L-fucose = a beta-D-galactosyl-(1-&gt;4)-[alpha-L-fucosyl-(1-&gt;3)]-N-acetyl-beta-D-glucosaminyl derivative + GDP + H(+)</text>
        <dbReference type="Rhea" id="RHEA:14257"/>
        <dbReference type="ChEBI" id="CHEBI:15378"/>
        <dbReference type="ChEBI" id="CHEBI:57273"/>
        <dbReference type="ChEBI" id="CHEBI:58189"/>
        <dbReference type="ChEBI" id="CHEBI:133507"/>
        <dbReference type="ChEBI" id="CHEBI:137941"/>
        <dbReference type="EC" id="2.4.1.152"/>
    </reaction>
    <physiologicalReaction direction="left-to-right" evidence="15">
        <dbReference type="Rhea" id="RHEA:14258"/>
    </physiologicalReaction>
</comment>
<evidence type="ECO:0000256" key="7">
    <source>
        <dbReference type="ARBA" id="ARBA00022692"/>
    </source>
</evidence>
<dbReference type="InterPro" id="IPR001503">
    <property type="entry name" value="Glyco_trans_10"/>
</dbReference>
<dbReference type="GO" id="GO:0006629">
    <property type="term" value="P:lipid metabolic process"/>
    <property type="evidence" value="ECO:0007669"/>
    <property type="project" value="UniProtKB-KW"/>
</dbReference>
<evidence type="ECO:0000256" key="18">
    <source>
        <dbReference type="ARBA" id="ARBA00036295"/>
    </source>
</evidence>
<evidence type="ECO:0000256" key="1">
    <source>
        <dbReference type="ARBA" id="ARBA00004922"/>
    </source>
</evidence>
<comment type="catalytic activity">
    <reaction evidence="17">
        <text>an alpha-Neu5Ac-(2-&gt;3)-beta-D-Gal-(1-&gt;4)-beta-D-GlcNAc-(1-&gt;3)-beta-D-Gal-(1-&gt;4)-beta-D-GlcNAc derivative + GDP-beta-L-fucose = an alpha-Neu5Ac-(2-&gt;3)-beta-D-Gal-(1-&gt;4)-beta-D-GlcNAc-(1-&gt;3)-beta-D-Gal-(1-&gt;4)-[alpha-L-Fuc-(1-&gt;3)]-beta-D-GlcNAc derivative + GDP + H(+)</text>
        <dbReference type="Rhea" id="RHEA:68044"/>
        <dbReference type="ChEBI" id="CHEBI:15378"/>
        <dbReference type="ChEBI" id="CHEBI:57273"/>
        <dbReference type="ChEBI" id="CHEBI:58189"/>
        <dbReference type="ChEBI" id="CHEBI:145343"/>
        <dbReference type="ChEBI" id="CHEBI:176900"/>
    </reaction>
    <physiologicalReaction direction="left-to-right" evidence="17">
        <dbReference type="Rhea" id="RHEA:68045"/>
    </physiologicalReaction>
</comment>
<evidence type="ECO:0000256" key="3">
    <source>
        <dbReference type="ARBA" id="ARBA00008919"/>
    </source>
</evidence>
<dbReference type="Pfam" id="PF17039">
    <property type="entry name" value="Glyco_tran_10_N"/>
    <property type="match status" value="1"/>
</dbReference>
<evidence type="ECO:0000256" key="16">
    <source>
        <dbReference type="ARBA" id="ARBA00036053"/>
    </source>
</evidence>
<organism evidence="27 28">
    <name type="scientific">Ictalurus punctatus</name>
    <name type="common">Channel catfish</name>
    <name type="synonym">Silurus punctatus</name>
    <dbReference type="NCBI Taxonomy" id="7998"/>
    <lineage>
        <taxon>Eukaryota</taxon>
        <taxon>Metazoa</taxon>
        <taxon>Chordata</taxon>
        <taxon>Craniata</taxon>
        <taxon>Vertebrata</taxon>
        <taxon>Euteleostomi</taxon>
        <taxon>Actinopterygii</taxon>
        <taxon>Neopterygii</taxon>
        <taxon>Teleostei</taxon>
        <taxon>Ostariophysi</taxon>
        <taxon>Siluriformes</taxon>
        <taxon>Ictaluridae</taxon>
        <taxon>Ictalurus</taxon>
    </lineage>
</organism>
<feature type="transmembrane region" description="Helical" evidence="24">
    <location>
        <begin position="12"/>
        <end position="31"/>
    </location>
</feature>
<dbReference type="GeneID" id="108274821"/>
<comment type="catalytic activity">
    <reaction evidence="18">
        <text>alpha-N-glycoloylneuraminosyl-(2-&gt;3)-beta-D-galactosyl-(1-&gt;4)-N-acetyl-beta-D-glucosaminyl-(1-&gt;3)-beta-D-galactosyl-(1-&gt;4)-N-acetyl-beta-D-glucosaminyl-(1-&gt;3)-beta-D-galactosyl-(1-&gt;4)-beta-D-glucosyl-(1&lt;-&gt;1')-ceramide + GDP-beta-L-fucose = alpha-N-glycoloylneuraminosyl-(2-&gt;3)-beta-D-galactosyl-(1-&gt;4)-N-acetyl-beta-D-glucosaminyl-(1-&gt;3)-beta-D-galactosyl-(1-&gt;4)-[alpha-L-fucosyl-(1-&gt;3)]-N-acetyl-beta-D-glucosaminyl-(1-&gt;3)-beta-D-galactosyl-(1-&gt;4)-beta-D-glucosyl-(1&lt;-&gt;1')-ceramide + GDP + H(+)</text>
        <dbReference type="Rhea" id="RHEA:48388"/>
        <dbReference type="ChEBI" id="CHEBI:15378"/>
        <dbReference type="ChEBI" id="CHEBI:57273"/>
        <dbReference type="ChEBI" id="CHEBI:58189"/>
        <dbReference type="ChEBI" id="CHEBI:90383"/>
        <dbReference type="ChEBI" id="CHEBI:90384"/>
    </reaction>
    <physiologicalReaction direction="left-to-right" evidence="18">
        <dbReference type="Rhea" id="RHEA:48389"/>
    </physiologicalReaction>
</comment>
<gene>
    <name evidence="28" type="primary">si:ch1073-440p11.2</name>
</gene>
<dbReference type="OMA" id="NHARTKY"/>